<dbReference type="EMBL" id="JAWDJR010000003">
    <property type="protein sequence ID" value="KAK9977252.1"/>
    <property type="molecule type" value="Genomic_DNA"/>
</dbReference>
<evidence type="ECO:0000256" key="2">
    <source>
        <dbReference type="ARBA" id="ARBA00022723"/>
    </source>
</evidence>
<evidence type="ECO:0000256" key="1">
    <source>
        <dbReference type="ARBA" id="ARBA00001968"/>
    </source>
</evidence>
<evidence type="ECO:0000259" key="5">
    <source>
        <dbReference type="Pfam" id="PF13613"/>
    </source>
</evidence>
<gene>
    <name evidence="6" type="ORF">ABG768_019035</name>
    <name evidence="7" type="ORF">ABG768_019073</name>
</gene>
<evidence type="ECO:0000259" key="4">
    <source>
        <dbReference type="Pfam" id="PF13359"/>
    </source>
</evidence>
<evidence type="ECO:0000313" key="7">
    <source>
        <dbReference type="EMBL" id="KAK9977252.1"/>
    </source>
</evidence>
<keyword evidence="3" id="KW-0175">Coiled coil</keyword>
<evidence type="ECO:0000256" key="3">
    <source>
        <dbReference type="SAM" id="Coils"/>
    </source>
</evidence>
<comment type="caution">
    <text evidence="7">The sequence shown here is derived from an EMBL/GenBank/DDBJ whole genome shotgun (WGS) entry which is preliminary data.</text>
</comment>
<dbReference type="InterPro" id="IPR027806">
    <property type="entry name" value="HARBI1_dom"/>
</dbReference>
<evidence type="ECO:0000313" key="8">
    <source>
        <dbReference type="Proteomes" id="UP001479290"/>
    </source>
</evidence>
<sequence length="379" mass="42812">MQAVKRKRRTHDVGPVAPCDNSSHMQIDDCGDTSAQEVYAESSVPCSNEACQETVRRLTEECTALRSEVYQLREKVSTLSFSQETFKDNDDMVQDLTGLPSFAKLMVVFTFVSPFLKVGAGLNPFQCFLMTLMRMRLNLPLHFFSYIFHVSKPTAGRIFNSMLNVLHDRLFRFILWPSKEQIQISLPMCFKNNTYRNCTSIIDCFEIFIKRPKNLRARAQTYSQYKHHNTAKYLISITPQGVISFVSRGWGGRASDRHITENCGYLENLLPGDLVLADRGFTVGDAVGLYSAHLKISAFTRGKKQLHPSELEYSRGLAAVRIHVERVIGLVRNKYTILQSTIPISLCQTATPGELTSLDKMVRVCCALCNICQSVVPSQ</sequence>
<dbReference type="AlphaFoldDB" id="A0AAW2AV41"/>
<keyword evidence="8" id="KW-1185">Reference proteome</keyword>
<evidence type="ECO:0008006" key="9">
    <source>
        <dbReference type="Google" id="ProtNLM"/>
    </source>
</evidence>
<dbReference type="PANTHER" id="PTHR23080">
    <property type="entry name" value="THAP DOMAIN PROTEIN"/>
    <property type="match status" value="1"/>
</dbReference>
<comment type="cofactor">
    <cofactor evidence="1">
        <name>a divalent metal cation</name>
        <dbReference type="ChEBI" id="CHEBI:60240"/>
    </cofactor>
</comment>
<dbReference type="InterPro" id="IPR027805">
    <property type="entry name" value="Transposase_HTH_dom"/>
</dbReference>
<proteinExistence type="predicted"/>
<dbReference type="Pfam" id="PF13359">
    <property type="entry name" value="DDE_Tnp_4"/>
    <property type="match status" value="1"/>
</dbReference>
<feature type="domain" description="Transposase Helix-turn-helix" evidence="5">
    <location>
        <begin position="122"/>
        <end position="170"/>
    </location>
</feature>
<organism evidence="7 8">
    <name type="scientific">Culter alburnus</name>
    <name type="common">Topmouth culter</name>
    <dbReference type="NCBI Taxonomy" id="194366"/>
    <lineage>
        <taxon>Eukaryota</taxon>
        <taxon>Metazoa</taxon>
        <taxon>Chordata</taxon>
        <taxon>Craniata</taxon>
        <taxon>Vertebrata</taxon>
        <taxon>Euteleostomi</taxon>
        <taxon>Actinopterygii</taxon>
        <taxon>Neopterygii</taxon>
        <taxon>Teleostei</taxon>
        <taxon>Ostariophysi</taxon>
        <taxon>Cypriniformes</taxon>
        <taxon>Xenocyprididae</taxon>
        <taxon>Xenocypridinae</taxon>
        <taxon>Culter</taxon>
    </lineage>
</organism>
<dbReference type="EMBL" id="JAWDJR010000003">
    <property type="protein sequence ID" value="KAK9977214.1"/>
    <property type="molecule type" value="Genomic_DNA"/>
</dbReference>
<reference evidence="7 8" key="1">
    <citation type="submission" date="2024-05" db="EMBL/GenBank/DDBJ databases">
        <title>A high-quality chromosomal-level genome assembly of Topmouth culter (Culter alburnus).</title>
        <authorList>
            <person name="Zhao H."/>
        </authorList>
    </citation>
    <scope>NUCLEOTIDE SEQUENCE [LARGE SCALE GENOMIC DNA]</scope>
    <source>
        <strain evidence="7">CATC2023</strain>
        <tissue evidence="7">Muscle</tissue>
    </source>
</reference>
<name>A0AAW2AV41_CULAL</name>
<evidence type="ECO:0000313" key="6">
    <source>
        <dbReference type="EMBL" id="KAK9977214.1"/>
    </source>
</evidence>
<keyword evidence="2" id="KW-0479">Metal-binding</keyword>
<dbReference type="Proteomes" id="UP001479290">
    <property type="component" value="Unassembled WGS sequence"/>
</dbReference>
<dbReference type="Pfam" id="PF13613">
    <property type="entry name" value="HTH_Tnp_4"/>
    <property type="match status" value="1"/>
</dbReference>
<feature type="domain" description="DDE Tnp4" evidence="4">
    <location>
        <begin position="202"/>
        <end position="370"/>
    </location>
</feature>
<protein>
    <recommendedName>
        <fullName evidence="9">DDE Tnp4 domain-containing protein</fullName>
    </recommendedName>
</protein>
<dbReference type="GO" id="GO:0046872">
    <property type="term" value="F:metal ion binding"/>
    <property type="evidence" value="ECO:0007669"/>
    <property type="project" value="UniProtKB-KW"/>
</dbReference>
<feature type="coiled-coil region" evidence="3">
    <location>
        <begin position="48"/>
        <end position="75"/>
    </location>
</feature>
<accession>A0AAW2AV41</accession>